<dbReference type="EMBL" id="CP001738">
    <property type="protein sequence ID" value="ACY96313.1"/>
    <property type="molecule type" value="Genomic_DNA"/>
</dbReference>
<dbReference type="KEGG" id="tcu:Tcur_0720"/>
<feature type="compositionally biased region" description="Basic and acidic residues" evidence="1">
    <location>
        <begin position="101"/>
        <end position="115"/>
    </location>
</feature>
<evidence type="ECO:0000256" key="1">
    <source>
        <dbReference type="SAM" id="MobiDB-lite"/>
    </source>
</evidence>
<dbReference type="RefSeq" id="WP_012851097.1">
    <property type="nucleotide sequence ID" value="NC_013510.1"/>
</dbReference>
<dbReference type="AlphaFoldDB" id="D1A5F3"/>
<evidence type="ECO:0000313" key="3">
    <source>
        <dbReference type="Proteomes" id="UP000001918"/>
    </source>
</evidence>
<proteinExistence type="predicted"/>
<reference evidence="2 3" key="1">
    <citation type="journal article" date="2011" name="Stand. Genomic Sci.">
        <title>Complete genome sequence of Thermomonospora curvata type strain (B9).</title>
        <authorList>
            <person name="Chertkov O."/>
            <person name="Sikorski J."/>
            <person name="Nolan M."/>
            <person name="Lapidus A."/>
            <person name="Lucas S."/>
            <person name="Del Rio T.G."/>
            <person name="Tice H."/>
            <person name="Cheng J.F."/>
            <person name="Goodwin L."/>
            <person name="Pitluck S."/>
            <person name="Liolios K."/>
            <person name="Ivanova N."/>
            <person name="Mavromatis K."/>
            <person name="Mikhailova N."/>
            <person name="Ovchinnikova G."/>
            <person name="Pati A."/>
            <person name="Chen A."/>
            <person name="Palaniappan K."/>
            <person name="Djao O.D."/>
            <person name="Land M."/>
            <person name="Hauser L."/>
            <person name="Chang Y.J."/>
            <person name="Jeffries C.D."/>
            <person name="Brettin T."/>
            <person name="Han C."/>
            <person name="Detter J.C."/>
            <person name="Rohde M."/>
            <person name="Goker M."/>
            <person name="Woyke T."/>
            <person name="Bristow J."/>
            <person name="Eisen J.A."/>
            <person name="Markowitz V."/>
            <person name="Hugenholtz P."/>
            <person name="Klenk H.P."/>
            <person name="Kyrpides N.C."/>
        </authorList>
    </citation>
    <scope>NUCLEOTIDE SEQUENCE [LARGE SCALE GENOMIC DNA]</scope>
    <source>
        <strain evidence="3">ATCC 19995 / DSM 43183 / JCM 3096 / KCTC 9072 / NBRC 15933 / NCIMB 10081 / Henssen B9</strain>
    </source>
</reference>
<keyword evidence="3" id="KW-1185">Reference proteome</keyword>
<evidence type="ECO:0000313" key="2">
    <source>
        <dbReference type="EMBL" id="ACY96313.1"/>
    </source>
</evidence>
<organism evidence="2 3">
    <name type="scientific">Thermomonospora curvata (strain ATCC 19995 / DSM 43183 / JCM 3096 / KCTC 9072 / NBRC 15933 / NCIMB 10081 / Henssen B9)</name>
    <dbReference type="NCBI Taxonomy" id="471852"/>
    <lineage>
        <taxon>Bacteria</taxon>
        <taxon>Bacillati</taxon>
        <taxon>Actinomycetota</taxon>
        <taxon>Actinomycetes</taxon>
        <taxon>Streptosporangiales</taxon>
        <taxon>Thermomonosporaceae</taxon>
        <taxon>Thermomonospora</taxon>
    </lineage>
</organism>
<protein>
    <submittedName>
        <fullName evidence="2">Uncharacterized protein</fullName>
    </submittedName>
</protein>
<gene>
    <name evidence="2" type="ordered locus">Tcur_0720</name>
</gene>
<dbReference type="HOGENOM" id="CLU_1895193_0_0_11"/>
<name>D1A5F3_THECD</name>
<sequence length="134" mass="14632">MAVRPDGFISGHGRAPGPEKNLRAIRAALTVPEDREAFDAGLKAVLGEVRVGLDLGVLDGFVHRWWISACDSVRDPEGRRQMHARARRVTAEGTSASQGRPWREVLAERRSDRPGRQTVRGGRGGLWPSAGWSG</sequence>
<feature type="region of interest" description="Disordered" evidence="1">
    <location>
        <begin position="76"/>
        <end position="134"/>
    </location>
</feature>
<accession>D1A5F3</accession>
<dbReference type="Proteomes" id="UP000001918">
    <property type="component" value="Chromosome"/>
</dbReference>
<dbReference type="InterPro" id="IPR046214">
    <property type="entry name" value="DUF6247"/>
</dbReference>
<dbReference type="Pfam" id="PF19760">
    <property type="entry name" value="DUF6247"/>
    <property type="match status" value="1"/>
</dbReference>